<keyword evidence="2" id="KW-0548">Nucleotidyltransferase</keyword>
<proteinExistence type="predicted"/>
<dbReference type="Gene3D" id="1.10.10.10">
    <property type="entry name" value="Winged helix-like DNA-binding domain superfamily/Winged helix DNA-binding domain"/>
    <property type="match status" value="1"/>
</dbReference>
<evidence type="ECO:0000313" key="2">
    <source>
        <dbReference type="EMBL" id="EFZ33849.1"/>
    </source>
</evidence>
<dbReference type="GO" id="GO:0006646">
    <property type="term" value="P:phosphatidylethanolamine biosynthetic process"/>
    <property type="evidence" value="ECO:0007669"/>
    <property type="project" value="TreeGrafter"/>
</dbReference>
<dbReference type="Proteomes" id="UP000004099">
    <property type="component" value="Unassembled WGS sequence"/>
</dbReference>
<dbReference type="SUPFAM" id="SSF56112">
    <property type="entry name" value="Protein kinase-like (PK-like)"/>
    <property type="match status" value="1"/>
</dbReference>
<dbReference type="Pfam" id="PF13412">
    <property type="entry name" value="HTH_24"/>
    <property type="match status" value="1"/>
</dbReference>
<keyword evidence="2" id="KW-0808">Transferase</keyword>
<dbReference type="GO" id="GO:0004305">
    <property type="term" value="F:ethanolamine kinase activity"/>
    <property type="evidence" value="ECO:0007669"/>
    <property type="project" value="TreeGrafter"/>
</dbReference>
<evidence type="ECO:0000313" key="3">
    <source>
        <dbReference type="Proteomes" id="UP000004099"/>
    </source>
</evidence>
<dbReference type="Gene3D" id="3.90.550.10">
    <property type="entry name" value="Spore Coat Polysaccharide Biosynthesis Protein SpsA, Chain A"/>
    <property type="match status" value="1"/>
</dbReference>
<dbReference type="InterPro" id="IPR025877">
    <property type="entry name" value="MobA-like_NTP_Trfase"/>
</dbReference>
<reference evidence="2 3" key="1">
    <citation type="submission" date="2011-01" db="EMBL/GenBank/DDBJ databases">
        <authorList>
            <person name="Muzny D."/>
            <person name="Qin X."/>
            <person name="Buhay C."/>
            <person name="Dugan-Rocha S."/>
            <person name="Ding Y."/>
            <person name="Chen G."/>
            <person name="Hawes A."/>
            <person name="Holder M."/>
            <person name="Jhangiani S."/>
            <person name="Johnson A."/>
            <person name="Khan Z."/>
            <person name="Li Z."/>
            <person name="Liu W."/>
            <person name="Liu X."/>
            <person name="Perez L."/>
            <person name="Shen H."/>
            <person name="Wang Q."/>
            <person name="Watt J."/>
            <person name="Xi L."/>
            <person name="Xin Y."/>
            <person name="Zhou J."/>
            <person name="Deng J."/>
            <person name="Jiang H."/>
            <person name="Liu Y."/>
            <person name="Qu J."/>
            <person name="Song X.-Z."/>
            <person name="Zhang L."/>
            <person name="Villasana D."/>
            <person name="Johnson A."/>
            <person name="Liu J."/>
            <person name="Liyanage D."/>
            <person name="Lorensuhewa L."/>
            <person name="Robinson T."/>
            <person name="Song A."/>
            <person name="Song B.-B."/>
            <person name="Dinh H."/>
            <person name="Thornton R."/>
            <person name="Coyle M."/>
            <person name="Francisco L."/>
            <person name="Jackson L."/>
            <person name="Javaid M."/>
            <person name="Korchina V."/>
            <person name="Kovar C."/>
            <person name="Mata R."/>
            <person name="Mathew T."/>
            <person name="Ngo R."/>
            <person name="Nguyen L."/>
            <person name="Nguyen N."/>
            <person name="Okwuonu G."/>
            <person name="Ongeri F."/>
            <person name="Pham C."/>
            <person name="Simmons D."/>
            <person name="Wilczek-Boney K."/>
            <person name="Hale W."/>
            <person name="Jakkamsetti A."/>
            <person name="Pham P."/>
            <person name="Ruth R."/>
            <person name="San Lucas F."/>
            <person name="Warren J."/>
            <person name="Zhang J."/>
            <person name="Zhao Z."/>
            <person name="Zhou C."/>
            <person name="Zhu D."/>
            <person name="Lee S."/>
            <person name="Bess C."/>
            <person name="Blankenburg K."/>
            <person name="Forbes L."/>
            <person name="Fu Q."/>
            <person name="Gubbala S."/>
            <person name="Hirani K."/>
            <person name="Jayaseelan J.C."/>
            <person name="Lara F."/>
            <person name="Munidasa M."/>
            <person name="Palculict T."/>
            <person name="Patil S."/>
            <person name="Pu L.-L."/>
            <person name="Saada N."/>
            <person name="Tang L."/>
            <person name="Weissenberger G."/>
            <person name="Zhu Y."/>
            <person name="Hemphill L."/>
            <person name="Shang Y."/>
            <person name="Youmans B."/>
            <person name="Ayvaz T."/>
            <person name="Ross M."/>
            <person name="Santibanez J."/>
            <person name="Aqrawi P."/>
            <person name="Gross S."/>
            <person name="Joshi V."/>
            <person name="Fowler G."/>
            <person name="Nazareth L."/>
            <person name="Reid J."/>
            <person name="Worley K."/>
            <person name="Petrosino J."/>
            <person name="Highlander S."/>
            <person name="Gibbs R."/>
        </authorList>
    </citation>
    <scope>NUCLEOTIDE SEQUENCE [LARGE SCALE GENOMIC DNA]</scope>
    <source>
        <strain evidence="2 3">ATCC 25644</strain>
    </source>
</reference>
<protein>
    <submittedName>
        <fullName evidence="2">Choline/ethanolamine kinase</fullName>
        <ecNumber evidence="2">2.7.7.15</ecNumber>
    </submittedName>
</protein>
<dbReference type="EC" id="2.7.7.15" evidence="2"/>
<dbReference type="Pfam" id="PF01633">
    <property type="entry name" value="Choline_kinase"/>
    <property type="match status" value="1"/>
</dbReference>
<dbReference type="GO" id="GO:0004105">
    <property type="term" value="F:choline-phosphate cytidylyltransferase activity"/>
    <property type="evidence" value="ECO:0007669"/>
    <property type="project" value="UniProtKB-EC"/>
</dbReference>
<organism evidence="2 3">
    <name type="scientific">Ligilactobacillus ruminis ATCC 25644</name>
    <dbReference type="NCBI Taxonomy" id="525362"/>
    <lineage>
        <taxon>Bacteria</taxon>
        <taxon>Bacillati</taxon>
        <taxon>Bacillota</taxon>
        <taxon>Bacilli</taxon>
        <taxon>Lactobacillales</taxon>
        <taxon>Lactobacillaceae</taxon>
        <taxon>Ligilactobacillus</taxon>
    </lineage>
</organism>
<dbReference type="GO" id="GO:0005737">
    <property type="term" value="C:cytoplasm"/>
    <property type="evidence" value="ECO:0007669"/>
    <property type="project" value="TreeGrafter"/>
</dbReference>
<name>E7FSZ2_9LACO</name>
<dbReference type="SUPFAM" id="SSF46785">
    <property type="entry name" value="Winged helix' DNA-binding domain"/>
    <property type="match status" value="1"/>
</dbReference>
<dbReference type="InterPro" id="IPR029044">
    <property type="entry name" value="Nucleotide-diphossugar_trans"/>
</dbReference>
<dbReference type="Gene3D" id="3.30.200.20">
    <property type="entry name" value="Phosphorylase Kinase, domain 1"/>
    <property type="match status" value="1"/>
</dbReference>
<feature type="domain" description="MobA-like NTP transferase" evidence="1">
    <location>
        <begin position="79"/>
        <end position="181"/>
    </location>
</feature>
<gene>
    <name evidence="2" type="ORF">HMPREF0542_12019</name>
</gene>
<dbReference type="PANTHER" id="PTHR22603:SF66">
    <property type="entry name" value="ETHANOLAMINE KINASE"/>
    <property type="match status" value="1"/>
</dbReference>
<evidence type="ECO:0000259" key="1">
    <source>
        <dbReference type="Pfam" id="PF12804"/>
    </source>
</evidence>
<dbReference type="Pfam" id="PF12804">
    <property type="entry name" value="NTP_transf_3"/>
    <property type="match status" value="1"/>
</dbReference>
<dbReference type="Gene3D" id="3.90.1200.10">
    <property type="match status" value="1"/>
</dbReference>
<dbReference type="InterPro" id="IPR036388">
    <property type="entry name" value="WH-like_DNA-bd_sf"/>
</dbReference>
<accession>E7FSZ2</accession>
<dbReference type="HOGENOM" id="CLU_467630_0_0_9"/>
<dbReference type="AlphaFoldDB" id="E7FSZ2"/>
<keyword evidence="2" id="KW-0418">Kinase</keyword>
<dbReference type="CDD" id="cd05151">
    <property type="entry name" value="ChoK-like"/>
    <property type="match status" value="1"/>
</dbReference>
<dbReference type="InterPro" id="IPR011009">
    <property type="entry name" value="Kinase-like_dom_sf"/>
</dbReference>
<dbReference type="SUPFAM" id="SSF53448">
    <property type="entry name" value="Nucleotide-diphospho-sugar transferases"/>
    <property type="match status" value="1"/>
</dbReference>
<sequence>MFTKKEMVIFMNKHESDILELLLKDSKLTQRQISKRIHLSLGLVNKTIKSLKQKGYLSNNNRITNKLINLAEKTSPKSAVILAAGSGMRMVPINVETSKGILRVKGEVLIERLIEQLHEAGISDIVVIVGFMKEKYEYLIDKFNVQLIVNSKYSEKNNFYSVKLAEKKLADCYIIPCDLYFKENPFSKVEFSSWYMVSDCKTDESSYRINRKYELVKSKKGNRMIGLCYLTSQDAKMIRKRIDALCSDSAYDQSFWEKALESNNKLCIPAKEISDINVIEINTYEQLRTADSKSDHLNNQAIDIICKTLKIVPEDIHDINTLKKGMTNRSFIFTAKGSRYIMRIPGEGTGHLINRNNECRNYLALKGMTVVDEPLYIDSSNGYKLTRFIEGSHPCDAHNFSEVSLCMNKLRSFHESNLCVDHEFSLFDQIEFYESLWPNKASAYSDYETTKKNVMKLRKYIELNIEKKTLCHIDAIPDNFLLKGNDVFMIDWEYSGMQDPHIDIAMFCIYSMYDQNEIDKLIDIYFKNNCPENIRLKIYCYVSACGLLWSNWCEYKYQLGIDFGEYSLRQYRYAKEYYRLAEKELGEFL</sequence>
<dbReference type="PANTHER" id="PTHR22603">
    <property type="entry name" value="CHOLINE/ETHANOALAMINE KINASE"/>
    <property type="match status" value="1"/>
</dbReference>
<comment type="caution">
    <text evidence="2">The sequence shown here is derived from an EMBL/GenBank/DDBJ whole genome shotgun (WGS) entry which is preliminary data.</text>
</comment>
<dbReference type="InterPro" id="IPR036390">
    <property type="entry name" value="WH_DNA-bd_sf"/>
</dbReference>
<dbReference type="EMBL" id="ACGS02000049">
    <property type="protein sequence ID" value="EFZ33849.1"/>
    <property type="molecule type" value="Genomic_DNA"/>
</dbReference>